<name>A0A0G1BDD3_9BACT</name>
<dbReference type="AlphaFoldDB" id="A0A0G1BDD3"/>
<accession>A0A0G1BDD3</accession>
<proteinExistence type="inferred from homology"/>
<keyword evidence="4 5" id="KW-0694">RNA-binding</keyword>
<dbReference type="NCBIfam" id="TIGR00061">
    <property type="entry name" value="L21"/>
    <property type="match status" value="1"/>
</dbReference>
<keyword evidence="4 5" id="KW-0699">rRNA-binding</keyword>
<dbReference type="EMBL" id="LCEK01000030">
    <property type="protein sequence ID" value="KKS71385.1"/>
    <property type="molecule type" value="Genomic_DNA"/>
</dbReference>
<evidence type="ECO:0000313" key="7">
    <source>
        <dbReference type="Proteomes" id="UP000033867"/>
    </source>
</evidence>
<organism evidence="6 7">
    <name type="scientific">Candidatus Magasanikbacteria bacterium GW2011_GWE2_42_7</name>
    <dbReference type="NCBI Taxonomy" id="1619052"/>
    <lineage>
        <taxon>Bacteria</taxon>
        <taxon>Candidatus Magasanikiibacteriota</taxon>
    </lineage>
</organism>
<dbReference type="InterPro" id="IPR028909">
    <property type="entry name" value="bL21-like"/>
</dbReference>
<protein>
    <recommendedName>
        <fullName evidence="4">Large ribosomal subunit protein bL21</fullName>
    </recommendedName>
</protein>
<evidence type="ECO:0000256" key="5">
    <source>
        <dbReference type="RuleBase" id="RU000562"/>
    </source>
</evidence>
<gene>
    <name evidence="4" type="primary">rplU</name>
    <name evidence="6" type="ORF">UV42_C0030G0003</name>
</gene>
<dbReference type="GO" id="GO:0005840">
    <property type="term" value="C:ribosome"/>
    <property type="evidence" value="ECO:0007669"/>
    <property type="project" value="UniProtKB-KW"/>
</dbReference>
<dbReference type="GO" id="GO:0005737">
    <property type="term" value="C:cytoplasm"/>
    <property type="evidence" value="ECO:0007669"/>
    <property type="project" value="UniProtKB-ARBA"/>
</dbReference>
<evidence type="ECO:0000256" key="4">
    <source>
        <dbReference type="HAMAP-Rule" id="MF_01363"/>
    </source>
</evidence>
<evidence type="ECO:0000256" key="3">
    <source>
        <dbReference type="ARBA" id="ARBA00023274"/>
    </source>
</evidence>
<dbReference type="GO" id="GO:0003735">
    <property type="term" value="F:structural constituent of ribosome"/>
    <property type="evidence" value="ECO:0007669"/>
    <property type="project" value="InterPro"/>
</dbReference>
<sequence length="104" mass="11590">MFAVVFTGGKQYLVEEGQTIKVEKLDAEVDATVTFDQILMTAKADGQDVEIGTPFLAGKTVTATVKDQGRDKKIRVVKYKPKVRYKRTNGHRQPFTTVTIDKIA</sequence>
<dbReference type="SUPFAM" id="SSF141091">
    <property type="entry name" value="L21p-like"/>
    <property type="match status" value="1"/>
</dbReference>
<evidence type="ECO:0000256" key="1">
    <source>
        <dbReference type="ARBA" id="ARBA00008563"/>
    </source>
</evidence>
<keyword evidence="2 4" id="KW-0689">Ribosomal protein</keyword>
<dbReference type="Proteomes" id="UP000033867">
    <property type="component" value="Unassembled WGS sequence"/>
</dbReference>
<dbReference type="InterPro" id="IPR001787">
    <property type="entry name" value="Ribosomal_bL21"/>
</dbReference>
<keyword evidence="3 4" id="KW-0687">Ribonucleoprotein</keyword>
<dbReference type="PATRIC" id="fig|1619052.3.peg.661"/>
<dbReference type="Pfam" id="PF00829">
    <property type="entry name" value="Ribosomal_L21p"/>
    <property type="match status" value="1"/>
</dbReference>
<evidence type="ECO:0000313" key="6">
    <source>
        <dbReference type="EMBL" id="KKS71385.1"/>
    </source>
</evidence>
<dbReference type="PANTHER" id="PTHR21349:SF0">
    <property type="entry name" value="LARGE RIBOSOMAL SUBUNIT PROTEIN BL21M"/>
    <property type="match status" value="1"/>
</dbReference>
<dbReference type="GO" id="GO:0019843">
    <property type="term" value="F:rRNA binding"/>
    <property type="evidence" value="ECO:0007669"/>
    <property type="project" value="UniProtKB-UniRule"/>
</dbReference>
<dbReference type="InterPro" id="IPR036164">
    <property type="entry name" value="bL21-like_sf"/>
</dbReference>
<comment type="caution">
    <text evidence="6">The sequence shown here is derived from an EMBL/GenBank/DDBJ whole genome shotgun (WGS) entry which is preliminary data.</text>
</comment>
<comment type="similarity">
    <text evidence="1 4 5">Belongs to the bacterial ribosomal protein bL21 family.</text>
</comment>
<dbReference type="GO" id="GO:1990904">
    <property type="term" value="C:ribonucleoprotein complex"/>
    <property type="evidence" value="ECO:0007669"/>
    <property type="project" value="UniProtKB-KW"/>
</dbReference>
<reference evidence="6 7" key="1">
    <citation type="journal article" date="2015" name="Nature">
        <title>rRNA introns, odd ribosomes, and small enigmatic genomes across a large radiation of phyla.</title>
        <authorList>
            <person name="Brown C.T."/>
            <person name="Hug L.A."/>
            <person name="Thomas B.C."/>
            <person name="Sharon I."/>
            <person name="Castelle C.J."/>
            <person name="Singh A."/>
            <person name="Wilkins M.J."/>
            <person name="Williams K.H."/>
            <person name="Banfield J.F."/>
        </authorList>
    </citation>
    <scope>NUCLEOTIDE SEQUENCE [LARGE SCALE GENOMIC DNA]</scope>
</reference>
<comment type="function">
    <text evidence="4 5">This protein binds to 23S rRNA in the presence of protein L20.</text>
</comment>
<dbReference type="GO" id="GO:0006412">
    <property type="term" value="P:translation"/>
    <property type="evidence" value="ECO:0007669"/>
    <property type="project" value="UniProtKB-UniRule"/>
</dbReference>
<comment type="subunit">
    <text evidence="4">Part of the 50S ribosomal subunit. Contacts protein L20.</text>
</comment>
<dbReference type="HAMAP" id="MF_01363">
    <property type="entry name" value="Ribosomal_bL21"/>
    <property type="match status" value="1"/>
</dbReference>
<evidence type="ECO:0000256" key="2">
    <source>
        <dbReference type="ARBA" id="ARBA00022980"/>
    </source>
</evidence>
<dbReference type="PANTHER" id="PTHR21349">
    <property type="entry name" value="50S RIBOSOMAL PROTEIN L21"/>
    <property type="match status" value="1"/>
</dbReference>